<evidence type="ECO:0000259" key="3">
    <source>
        <dbReference type="Pfam" id="PF01636"/>
    </source>
</evidence>
<dbReference type="Gene3D" id="3.90.550.10">
    <property type="entry name" value="Spore Coat Polysaccharide Biosynthesis Protein SpsA, Chain A"/>
    <property type="match status" value="1"/>
</dbReference>
<dbReference type="EMBL" id="DSZY01000028">
    <property type="protein sequence ID" value="HGU40692.1"/>
    <property type="molecule type" value="Genomic_DNA"/>
</dbReference>
<protein>
    <submittedName>
        <fullName evidence="5">Nucleoside-diphosphate-sugar pyrophosphorylase</fullName>
    </submittedName>
</protein>
<accession>A0A7C4CES0</accession>
<organism evidence="5">
    <name type="scientific">Fervidobacterium thailandense</name>
    <dbReference type="NCBI Taxonomy" id="1008305"/>
    <lineage>
        <taxon>Bacteria</taxon>
        <taxon>Thermotogati</taxon>
        <taxon>Thermotogota</taxon>
        <taxon>Thermotogae</taxon>
        <taxon>Thermotogales</taxon>
        <taxon>Fervidobacteriaceae</taxon>
        <taxon>Fervidobacterium</taxon>
    </lineage>
</organism>
<keyword evidence="2" id="KW-0548">Nucleotidyltransferase</keyword>
<dbReference type="Pfam" id="PF12804">
    <property type="entry name" value="NTP_transf_3"/>
    <property type="match status" value="1"/>
</dbReference>
<name>A0A7C4CES0_9BACT</name>
<dbReference type="PANTHER" id="PTHR43584">
    <property type="entry name" value="NUCLEOTIDYL TRANSFERASE"/>
    <property type="match status" value="1"/>
</dbReference>
<dbReference type="Pfam" id="PF01636">
    <property type="entry name" value="APH"/>
    <property type="match status" value="1"/>
</dbReference>
<comment type="caution">
    <text evidence="5">The sequence shown here is derived from an EMBL/GenBank/DDBJ whole genome shotgun (WGS) entry which is preliminary data.</text>
</comment>
<dbReference type="SUPFAM" id="SSF53448">
    <property type="entry name" value="Nucleotide-diphospho-sugar transferases"/>
    <property type="match status" value="1"/>
</dbReference>
<evidence type="ECO:0000313" key="5">
    <source>
        <dbReference type="EMBL" id="HGU40692.1"/>
    </source>
</evidence>
<dbReference type="InterPro" id="IPR002575">
    <property type="entry name" value="Aminoglycoside_PTrfase"/>
</dbReference>
<gene>
    <name evidence="5" type="ORF">ENT77_05790</name>
</gene>
<dbReference type="InterPro" id="IPR050065">
    <property type="entry name" value="GlmU-like"/>
</dbReference>
<dbReference type="SUPFAM" id="SSF56112">
    <property type="entry name" value="Protein kinase-like (PK-like)"/>
    <property type="match status" value="1"/>
</dbReference>
<dbReference type="GO" id="GO:0016779">
    <property type="term" value="F:nucleotidyltransferase activity"/>
    <property type="evidence" value="ECO:0007669"/>
    <property type="project" value="UniProtKB-KW"/>
</dbReference>
<evidence type="ECO:0000256" key="2">
    <source>
        <dbReference type="ARBA" id="ARBA00022695"/>
    </source>
</evidence>
<dbReference type="InterPro" id="IPR011009">
    <property type="entry name" value="Kinase-like_dom_sf"/>
</dbReference>
<proteinExistence type="predicted"/>
<sequence length="504" mass="58823">MKDSKDVKYVIIQAGGKGTRMGKYTYNKPKALVSVFGMPMILQALKVFKHSKVIIIADYKYEVMRDYLLTFAKDYKYTLVRSFKTGTCAGLREALKYVPSGEKFLLVWSDLFLPDDFELTIEDGKNYVGLSGTFRCRWSFVDNRFVEEPSMENGVAGFFIFSDKGLISDVPEEGEFVRYLSEKKIKFESFVLSGVREFGTIEEYERLFKEGVSRPFNRILIENDLVKKIPVDEKGKTLWAKEVEWYRFVSERGYKRIPQVLGFEPLTMKRIEGIHPFEHQPSPKILENIIGALEELHNLTETIEADRMSLDKEYFIKTFERLFQVVHLIPHAQKREFTVNGIKVINPLFIKDEIESMLKEIYPEKFMVIHGDPTFSNTLVSVNEEVFFIDPRGYFGYTSIYGDPDYDFAKVYYSVVGNYDMFNRKKFTLKIDEKGVELEIADNGYSKFEREFFELVGNEKIWKIKLLHAIIWLSLTTYAWDDYDMICGAFYNGALKLKEVLKEC</sequence>
<feature type="domain" description="MobA-like NTP transferase" evidence="4">
    <location>
        <begin position="10"/>
        <end position="113"/>
    </location>
</feature>
<reference evidence="5" key="1">
    <citation type="journal article" date="2020" name="mSystems">
        <title>Genome- and Community-Level Interaction Insights into Carbon Utilization and Element Cycling Functions of Hydrothermarchaeota in Hydrothermal Sediment.</title>
        <authorList>
            <person name="Zhou Z."/>
            <person name="Liu Y."/>
            <person name="Xu W."/>
            <person name="Pan J."/>
            <person name="Luo Z.H."/>
            <person name="Li M."/>
        </authorList>
    </citation>
    <scope>NUCLEOTIDE SEQUENCE [LARGE SCALE GENOMIC DNA]</scope>
    <source>
        <strain evidence="5">SpSt-609</strain>
    </source>
</reference>
<feature type="domain" description="Aminoglycoside phosphotransferase" evidence="3">
    <location>
        <begin position="240"/>
        <end position="416"/>
    </location>
</feature>
<dbReference type="AlphaFoldDB" id="A0A7C4CES0"/>
<dbReference type="InterPro" id="IPR025877">
    <property type="entry name" value="MobA-like_NTP_Trfase"/>
</dbReference>
<keyword evidence="1" id="KW-0808">Transferase</keyword>
<evidence type="ECO:0000259" key="4">
    <source>
        <dbReference type="Pfam" id="PF12804"/>
    </source>
</evidence>
<dbReference type="PANTHER" id="PTHR43584:SF8">
    <property type="entry name" value="N-ACETYLMURAMATE ALPHA-1-PHOSPHATE URIDYLYLTRANSFERASE"/>
    <property type="match status" value="1"/>
</dbReference>
<dbReference type="InterPro" id="IPR029044">
    <property type="entry name" value="Nucleotide-diphossugar_trans"/>
</dbReference>
<evidence type="ECO:0000256" key="1">
    <source>
        <dbReference type="ARBA" id="ARBA00022679"/>
    </source>
</evidence>